<evidence type="ECO:0000313" key="3">
    <source>
        <dbReference type="Proteomes" id="UP001430954"/>
    </source>
</evidence>
<dbReference type="EMBL" id="JAINZW010000003">
    <property type="protein sequence ID" value="MBZ4039654.1"/>
    <property type="molecule type" value="Genomic_DNA"/>
</dbReference>
<reference evidence="2 3" key="1">
    <citation type="submission" date="2021-09" db="EMBL/GenBank/DDBJ databases">
        <title>Lysobacter sp. 13A isolated from the river sediment.</title>
        <authorList>
            <person name="Liu H."/>
            <person name="Li S."/>
            <person name="Mao S."/>
        </authorList>
    </citation>
    <scope>NUCLEOTIDE SEQUENCE [LARGE SCALE GENOMIC DNA]</scope>
    <source>
        <strain evidence="2 3">13A</strain>
    </source>
</reference>
<sequence length="61" mass="6842">MPQTPDLAPVPHGFDAPPPRDLAHDWTTRRVRSRQAWTDAKAANSEWREEDAPAAPQPATR</sequence>
<evidence type="ECO:0000256" key="1">
    <source>
        <dbReference type="SAM" id="MobiDB-lite"/>
    </source>
</evidence>
<proteinExistence type="predicted"/>
<organism evidence="2 3">
    <name type="scientific">Novilysobacter selenitireducens</name>
    <dbReference type="NCBI Taxonomy" id="2872639"/>
    <lineage>
        <taxon>Bacteria</taxon>
        <taxon>Pseudomonadati</taxon>
        <taxon>Pseudomonadota</taxon>
        <taxon>Gammaproteobacteria</taxon>
        <taxon>Lysobacterales</taxon>
        <taxon>Lysobacteraceae</taxon>
        <taxon>Novilysobacter</taxon>
    </lineage>
</organism>
<accession>A0ABS7T6Z1</accession>
<name>A0ABS7T6Z1_9GAMM</name>
<dbReference type="RefSeq" id="WP_223676095.1">
    <property type="nucleotide sequence ID" value="NZ_JAINZW010000003.1"/>
</dbReference>
<protein>
    <submittedName>
        <fullName evidence="2">Uncharacterized protein</fullName>
    </submittedName>
</protein>
<comment type="caution">
    <text evidence="2">The sequence shown here is derived from an EMBL/GenBank/DDBJ whole genome shotgun (WGS) entry which is preliminary data.</text>
</comment>
<evidence type="ECO:0000313" key="2">
    <source>
        <dbReference type="EMBL" id="MBZ4039654.1"/>
    </source>
</evidence>
<gene>
    <name evidence="2" type="ORF">K6753_08915</name>
</gene>
<dbReference type="Proteomes" id="UP001430954">
    <property type="component" value="Unassembled WGS sequence"/>
</dbReference>
<feature type="region of interest" description="Disordered" evidence="1">
    <location>
        <begin position="1"/>
        <end position="61"/>
    </location>
</feature>
<keyword evidence="3" id="KW-1185">Reference proteome</keyword>